<protein>
    <recommendedName>
        <fullName evidence="3">BTB domain-containing protein</fullName>
    </recommendedName>
</protein>
<dbReference type="InParanoid" id="G0MVW8"/>
<accession>G0MVW8</accession>
<evidence type="ECO:0008006" key="3">
    <source>
        <dbReference type="Google" id="ProtNLM"/>
    </source>
</evidence>
<keyword evidence="2" id="KW-1185">Reference proteome</keyword>
<dbReference type="Proteomes" id="UP000008068">
    <property type="component" value="Unassembled WGS sequence"/>
</dbReference>
<proteinExistence type="predicted"/>
<evidence type="ECO:0000313" key="2">
    <source>
        <dbReference type="Proteomes" id="UP000008068"/>
    </source>
</evidence>
<gene>
    <name evidence="1" type="ORF">CAEBREN_10464</name>
</gene>
<dbReference type="AlphaFoldDB" id="G0MVW8"/>
<dbReference type="OrthoDB" id="6113675at2759"/>
<dbReference type="EMBL" id="GL379815">
    <property type="protein sequence ID" value="EGT45299.1"/>
    <property type="molecule type" value="Genomic_DNA"/>
</dbReference>
<organism evidence="2">
    <name type="scientific">Caenorhabditis brenneri</name>
    <name type="common">Nematode worm</name>
    <dbReference type="NCBI Taxonomy" id="135651"/>
    <lineage>
        <taxon>Eukaryota</taxon>
        <taxon>Metazoa</taxon>
        <taxon>Ecdysozoa</taxon>
        <taxon>Nematoda</taxon>
        <taxon>Chromadorea</taxon>
        <taxon>Rhabditida</taxon>
        <taxon>Rhabditina</taxon>
        <taxon>Rhabditomorpha</taxon>
        <taxon>Rhabditoidea</taxon>
        <taxon>Rhabditidae</taxon>
        <taxon>Peloderinae</taxon>
        <taxon>Caenorhabditis</taxon>
    </lineage>
</organism>
<dbReference type="HOGENOM" id="CLU_036654_2_1_1"/>
<reference evidence="2" key="1">
    <citation type="submission" date="2011-07" db="EMBL/GenBank/DDBJ databases">
        <authorList>
            <consortium name="Caenorhabditis brenneri Sequencing and Analysis Consortium"/>
            <person name="Wilson R.K."/>
        </authorList>
    </citation>
    <scope>NUCLEOTIDE SEQUENCE [LARGE SCALE GENOMIC DNA]</scope>
    <source>
        <strain evidence="2">PB2801</strain>
    </source>
</reference>
<dbReference type="PANTHER" id="PTHR22744:SF14">
    <property type="entry name" value="BTB DOMAIN-CONTAINING PROTEIN-RELATED"/>
    <property type="match status" value="1"/>
</dbReference>
<evidence type="ECO:0000313" key="1">
    <source>
        <dbReference type="EMBL" id="EGT45299.1"/>
    </source>
</evidence>
<sequence length="145" mass="16407">MTETSKPSIYESTFAKSDKTDAVLVVDGKKLHVNKACNKLNLCSKSPTDSFFQPSNEENVENVLELADRFSILSVTFYLEPFLTAFSISVCDDIRIGDKYGMTDLIEKRVARLSKEDFKTLAAQPFFESLSDDTKSGMLYRYMNI</sequence>
<name>G0MVW8_CAEBE</name>
<dbReference type="PANTHER" id="PTHR22744">
    <property type="entry name" value="HELIX LOOP HELIX PROTEIN 21-RELATED"/>
    <property type="match status" value="1"/>
</dbReference>